<dbReference type="PROSITE" id="PS50092">
    <property type="entry name" value="TSP1"/>
    <property type="match status" value="1"/>
</dbReference>
<dbReference type="SUPFAM" id="SSF82895">
    <property type="entry name" value="TSP-1 type 1 repeat"/>
    <property type="match status" value="1"/>
</dbReference>
<dbReference type="InterPro" id="IPR044004">
    <property type="entry name" value="TSP1_spondin_dom"/>
</dbReference>
<dbReference type="InterPro" id="IPR038678">
    <property type="entry name" value="Spondin_N_sf"/>
</dbReference>
<dbReference type="VEuPathDB" id="VectorBase:AATE014647"/>
<reference evidence="9" key="1">
    <citation type="submission" date="2022-08" db="UniProtKB">
        <authorList>
            <consortium name="EnsemblMetazoa"/>
        </authorList>
    </citation>
    <scope>IDENTIFICATION</scope>
    <source>
        <strain evidence="9">EBRO</strain>
    </source>
</reference>
<dbReference type="PANTHER" id="PTHR11311">
    <property type="entry name" value="SPONDIN"/>
    <property type="match status" value="1"/>
</dbReference>
<dbReference type="InterPro" id="IPR051418">
    <property type="entry name" value="Spondin/Thrombospondin_T1"/>
</dbReference>
<evidence type="ECO:0000256" key="3">
    <source>
        <dbReference type="ARBA" id="ARBA00022530"/>
    </source>
</evidence>
<dbReference type="Pfam" id="PF06468">
    <property type="entry name" value="Spond_N"/>
    <property type="match status" value="1"/>
</dbReference>
<dbReference type="SMART" id="SM00209">
    <property type="entry name" value="TSP1"/>
    <property type="match status" value="1"/>
</dbReference>
<organism evidence="9">
    <name type="scientific">Anopheles atroparvus</name>
    <name type="common">European mosquito</name>
    <dbReference type="NCBI Taxonomy" id="41427"/>
    <lineage>
        <taxon>Eukaryota</taxon>
        <taxon>Metazoa</taxon>
        <taxon>Ecdysozoa</taxon>
        <taxon>Arthropoda</taxon>
        <taxon>Hexapoda</taxon>
        <taxon>Insecta</taxon>
        <taxon>Pterygota</taxon>
        <taxon>Neoptera</taxon>
        <taxon>Endopterygota</taxon>
        <taxon>Diptera</taxon>
        <taxon>Nematocera</taxon>
        <taxon>Culicoidea</taxon>
        <taxon>Culicidae</taxon>
        <taxon>Anophelinae</taxon>
        <taxon>Anopheles</taxon>
    </lineage>
</organism>
<dbReference type="InterPro" id="IPR036383">
    <property type="entry name" value="TSP1_rpt_sf"/>
</dbReference>
<keyword evidence="4" id="KW-0479">Metal-binding</keyword>
<dbReference type="STRING" id="41427.A0A182JAV8"/>
<evidence type="ECO:0000313" key="9">
    <source>
        <dbReference type="EnsemblMetazoa" id="AATE014647-PA.1"/>
    </source>
</evidence>
<evidence type="ECO:0000256" key="4">
    <source>
        <dbReference type="ARBA" id="ARBA00022723"/>
    </source>
</evidence>
<dbReference type="AlphaFoldDB" id="A0A182JAV8"/>
<accession>A0A182JAV8</accession>
<keyword evidence="7" id="KW-1015">Disulfide bond</keyword>
<name>A0A182JAV8_ANOAO</name>
<dbReference type="InterPro" id="IPR009465">
    <property type="entry name" value="Spondin_N"/>
</dbReference>
<evidence type="ECO:0000256" key="1">
    <source>
        <dbReference type="ARBA" id="ARBA00004498"/>
    </source>
</evidence>
<dbReference type="InterPro" id="IPR000884">
    <property type="entry name" value="TSP1_rpt"/>
</dbReference>
<dbReference type="Gene3D" id="2.60.40.2130">
    <property type="entry name" value="F-spondin domain"/>
    <property type="match status" value="1"/>
</dbReference>
<dbReference type="FunFam" id="2.20.100.10:FF:000019">
    <property type="entry name" value="Thrombospondin type 1 domain containing 7A"/>
    <property type="match status" value="1"/>
</dbReference>
<sequence>MHPAEQKQTKTMHCKLVLWLAIVIGAVSATASEGTVFTDESCRQSGALVFYRIKLVTSWSKKLFPKHYPEFRPPPHWSMTFGQTHNDSFRLFEMKHPASVAVSTFAETGQVGSLEESLAQQQDVLFDEFRLPKIRKGKGESEATFFVDGPHPTVSFMTKIVPSPDWFVGLDSFSLCSRGRWLEKVTVPLHPLDAGTSSGLTFTSPKWPTNPRGVIERITARFPLHFASSFFYPEIKHLPPIAHVTFTKIKEYANRNNVHKKVKRMKQKQRTKLLKKLSQQSERADADPGVGQGVNAIRDASGSDVDCRVSAWSTWSPCSKTCGLGKRNRARSVLQAQRPGGRECPSLVETQWCGSARQCSVIDNYFRW</sequence>
<dbReference type="Pfam" id="PF19028">
    <property type="entry name" value="TSP1_spondin"/>
    <property type="match status" value="1"/>
</dbReference>
<keyword evidence="2" id="KW-0964">Secreted</keyword>
<keyword evidence="5" id="KW-0732">Signal</keyword>
<dbReference type="GO" id="GO:0007155">
    <property type="term" value="P:cell adhesion"/>
    <property type="evidence" value="ECO:0007669"/>
    <property type="project" value="UniProtKB-KW"/>
</dbReference>
<dbReference type="PANTHER" id="PTHR11311:SF15">
    <property type="entry name" value="SPONDIN-2"/>
    <property type="match status" value="1"/>
</dbReference>
<evidence type="ECO:0000256" key="2">
    <source>
        <dbReference type="ARBA" id="ARBA00022525"/>
    </source>
</evidence>
<dbReference type="GO" id="GO:0046872">
    <property type="term" value="F:metal ion binding"/>
    <property type="evidence" value="ECO:0007669"/>
    <property type="project" value="UniProtKB-KW"/>
</dbReference>
<dbReference type="Gene3D" id="2.20.100.10">
    <property type="entry name" value="Thrombospondin type-1 (TSP1) repeat"/>
    <property type="match status" value="1"/>
</dbReference>
<evidence type="ECO:0000256" key="8">
    <source>
        <dbReference type="ARBA" id="ARBA00023180"/>
    </source>
</evidence>
<keyword evidence="3" id="KW-0272">Extracellular matrix</keyword>
<keyword evidence="8" id="KW-0325">Glycoprotein</keyword>
<keyword evidence="6" id="KW-0130">Cell adhesion</keyword>
<protein>
    <submittedName>
        <fullName evidence="9">Spondin domain-containing protein</fullName>
    </submittedName>
</protein>
<evidence type="ECO:0000256" key="6">
    <source>
        <dbReference type="ARBA" id="ARBA00022889"/>
    </source>
</evidence>
<proteinExistence type="predicted"/>
<evidence type="ECO:0000256" key="5">
    <source>
        <dbReference type="ARBA" id="ARBA00022729"/>
    </source>
</evidence>
<dbReference type="NCBIfam" id="NF038123">
    <property type="entry name" value="NF038123_dom"/>
    <property type="match status" value="1"/>
</dbReference>
<evidence type="ECO:0000256" key="7">
    <source>
        <dbReference type="ARBA" id="ARBA00023157"/>
    </source>
</evidence>
<comment type="subcellular location">
    <subcellularLocation>
        <location evidence="1">Secreted</location>
        <location evidence="1">Extracellular space</location>
        <location evidence="1">Extracellular matrix</location>
    </subcellularLocation>
</comment>
<dbReference type="EnsemblMetazoa" id="AATE014647-RA">
    <property type="protein sequence ID" value="AATE014647-PA.1"/>
    <property type="gene ID" value="AATE014647"/>
</dbReference>
<dbReference type="PROSITE" id="PS51020">
    <property type="entry name" value="SPONDIN"/>
    <property type="match status" value="1"/>
</dbReference>